<dbReference type="RefSeq" id="WP_109266230.1">
    <property type="nucleotide sequence ID" value="NZ_QEWP01000031.1"/>
</dbReference>
<dbReference type="PROSITE" id="PS51900">
    <property type="entry name" value="CB"/>
    <property type="match status" value="1"/>
</dbReference>
<organism evidence="8 10">
    <name type="scientific">Marinilabilia rubra</name>
    <dbReference type="NCBI Taxonomy" id="2162893"/>
    <lineage>
        <taxon>Bacteria</taxon>
        <taxon>Pseudomonadati</taxon>
        <taxon>Bacteroidota</taxon>
        <taxon>Bacteroidia</taxon>
        <taxon>Marinilabiliales</taxon>
        <taxon>Marinilabiliaceae</taxon>
        <taxon>Marinilabilia</taxon>
    </lineage>
</organism>
<sequence>MRQRMVLENLSPRTIVSYLHGPRQLIRYYNTPPHEITSDQILSYLVYLKEEKQQKRNTMRIAVNGIRYLYKHFLSRPEICEQIPYPKAERYIPEVFTGGELKRLFLGIKNQKHCTLLKLIYSAGLRRGEACNILLSDIDTKNMQVRVRGGKGRRDRYVMLSRHMLVELSAYIQECRPQHYLFNGRKKGTPITASCIRWALCQALKREGLQRGLNVHSLRHSFASHLLSMGVNLMVIRDLLGHQSILTTMIYLHINYRMKSDVVNPLDKMFPVL</sequence>
<evidence type="ECO:0000259" key="6">
    <source>
        <dbReference type="PROSITE" id="PS51898"/>
    </source>
</evidence>
<keyword evidence="4" id="KW-0233">DNA recombination</keyword>
<dbReference type="Proteomes" id="UP000244956">
    <property type="component" value="Unassembled WGS sequence"/>
</dbReference>
<evidence type="ECO:0000313" key="9">
    <source>
        <dbReference type="EMBL" id="PWD97616.1"/>
    </source>
</evidence>
<comment type="caution">
    <text evidence="8">The sequence shown here is derived from an EMBL/GenBank/DDBJ whole genome shotgun (WGS) entry which is preliminary data.</text>
</comment>
<dbReference type="EMBL" id="QEWP01000031">
    <property type="protein sequence ID" value="PWD97616.1"/>
    <property type="molecule type" value="Genomic_DNA"/>
</dbReference>
<comment type="similarity">
    <text evidence="1">Belongs to the 'phage' integrase family.</text>
</comment>
<evidence type="ECO:0000256" key="1">
    <source>
        <dbReference type="ARBA" id="ARBA00008857"/>
    </source>
</evidence>
<reference evidence="8 10" key="1">
    <citation type="submission" date="2018-05" db="EMBL/GenBank/DDBJ databases">
        <title>Marinilabilia rubrum sp. nov., isolated from saltern sediment.</title>
        <authorList>
            <person name="Zhang R."/>
        </authorList>
    </citation>
    <scope>NUCLEOTIDE SEQUENCE [LARGE SCALE GENOMIC DNA]</scope>
    <source>
        <strain evidence="8 10">WTE16</strain>
    </source>
</reference>
<protein>
    <recommendedName>
        <fullName evidence="11">Integrase</fullName>
    </recommendedName>
</protein>
<keyword evidence="10" id="KW-1185">Reference proteome</keyword>
<dbReference type="InterPro" id="IPR013762">
    <property type="entry name" value="Integrase-like_cat_sf"/>
</dbReference>
<dbReference type="GO" id="GO:0006310">
    <property type="term" value="P:DNA recombination"/>
    <property type="evidence" value="ECO:0007669"/>
    <property type="project" value="UniProtKB-KW"/>
</dbReference>
<dbReference type="InterPro" id="IPR044068">
    <property type="entry name" value="CB"/>
</dbReference>
<gene>
    <name evidence="8" type="ORF">DDZ16_19865</name>
    <name evidence="9" type="ORF">DDZ16_19950</name>
</gene>
<dbReference type="AlphaFoldDB" id="A0A2U2B3G2"/>
<dbReference type="Gene3D" id="1.10.443.10">
    <property type="entry name" value="Intergrase catalytic core"/>
    <property type="match status" value="1"/>
</dbReference>
<dbReference type="InterPro" id="IPR002104">
    <property type="entry name" value="Integrase_catalytic"/>
</dbReference>
<dbReference type="InterPro" id="IPR004107">
    <property type="entry name" value="Integrase_SAM-like_N"/>
</dbReference>
<name>A0A2U2B3G2_9BACT</name>
<dbReference type="PROSITE" id="PS51898">
    <property type="entry name" value="TYR_RECOMBINASE"/>
    <property type="match status" value="1"/>
</dbReference>
<dbReference type="PANTHER" id="PTHR30349:SF41">
    <property type="entry name" value="INTEGRASE_RECOMBINASE PROTEIN MJ0367-RELATED"/>
    <property type="match status" value="1"/>
</dbReference>
<dbReference type="InterPro" id="IPR011010">
    <property type="entry name" value="DNA_brk_join_enz"/>
</dbReference>
<keyword evidence="3 5" id="KW-0238">DNA-binding</keyword>
<dbReference type="GO" id="GO:0003677">
    <property type="term" value="F:DNA binding"/>
    <property type="evidence" value="ECO:0007669"/>
    <property type="project" value="UniProtKB-UniRule"/>
</dbReference>
<dbReference type="Pfam" id="PF13495">
    <property type="entry name" value="Phage_int_SAM_4"/>
    <property type="match status" value="1"/>
</dbReference>
<dbReference type="SUPFAM" id="SSF56349">
    <property type="entry name" value="DNA breaking-rejoining enzymes"/>
    <property type="match status" value="1"/>
</dbReference>
<feature type="domain" description="Core-binding (CB)" evidence="7">
    <location>
        <begin position="1"/>
        <end position="74"/>
    </location>
</feature>
<dbReference type="GO" id="GO:0015074">
    <property type="term" value="P:DNA integration"/>
    <property type="evidence" value="ECO:0007669"/>
    <property type="project" value="UniProtKB-KW"/>
</dbReference>
<accession>A0A2U2B3G2</accession>
<dbReference type="InterPro" id="IPR010998">
    <property type="entry name" value="Integrase_recombinase_N"/>
</dbReference>
<evidence type="ECO:0000256" key="4">
    <source>
        <dbReference type="ARBA" id="ARBA00023172"/>
    </source>
</evidence>
<evidence type="ECO:0000259" key="7">
    <source>
        <dbReference type="PROSITE" id="PS51900"/>
    </source>
</evidence>
<feature type="domain" description="Tyr recombinase" evidence="6">
    <location>
        <begin position="91"/>
        <end position="264"/>
    </location>
</feature>
<dbReference type="Pfam" id="PF00589">
    <property type="entry name" value="Phage_integrase"/>
    <property type="match status" value="1"/>
</dbReference>
<dbReference type="PANTHER" id="PTHR30349">
    <property type="entry name" value="PHAGE INTEGRASE-RELATED"/>
    <property type="match status" value="1"/>
</dbReference>
<evidence type="ECO:0000313" key="10">
    <source>
        <dbReference type="Proteomes" id="UP000244956"/>
    </source>
</evidence>
<dbReference type="Gene3D" id="1.10.150.130">
    <property type="match status" value="1"/>
</dbReference>
<proteinExistence type="inferred from homology"/>
<evidence type="ECO:0000313" key="8">
    <source>
        <dbReference type="EMBL" id="PWD97599.1"/>
    </source>
</evidence>
<evidence type="ECO:0000256" key="2">
    <source>
        <dbReference type="ARBA" id="ARBA00022908"/>
    </source>
</evidence>
<evidence type="ECO:0000256" key="5">
    <source>
        <dbReference type="PROSITE-ProRule" id="PRU01248"/>
    </source>
</evidence>
<evidence type="ECO:0000256" key="3">
    <source>
        <dbReference type="ARBA" id="ARBA00023125"/>
    </source>
</evidence>
<dbReference type="EMBL" id="QEWP01000031">
    <property type="protein sequence ID" value="PWD97599.1"/>
    <property type="molecule type" value="Genomic_DNA"/>
</dbReference>
<evidence type="ECO:0008006" key="11">
    <source>
        <dbReference type="Google" id="ProtNLM"/>
    </source>
</evidence>
<dbReference type="InterPro" id="IPR050090">
    <property type="entry name" value="Tyrosine_recombinase_XerCD"/>
</dbReference>
<keyword evidence="2" id="KW-0229">DNA integration</keyword>